<dbReference type="PROSITE" id="PS50110">
    <property type="entry name" value="RESPONSE_REGULATORY"/>
    <property type="match status" value="1"/>
</dbReference>
<dbReference type="SUPFAM" id="SSF55073">
    <property type="entry name" value="Nucleotide cyclase"/>
    <property type="match status" value="1"/>
</dbReference>
<dbReference type="PROSITE" id="PS50887">
    <property type="entry name" value="GGDEF"/>
    <property type="match status" value="1"/>
</dbReference>
<dbReference type="CDD" id="cd01949">
    <property type="entry name" value="GGDEF"/>
    <property type="match status" value="1"/>
</dbReference>
<evidence type="ECO:0000256" key="1">
    <source>
        <dbReference type="ARBA" id="ARBA00012528"/>
    </source>
</evidence>
<keyword evidence="5" id="KW-0238">DNA-binding</keyword>
<evidence type="ECO:0000256" key="4">
    <source>
        <dbReference type="ARBA" id="ARBA00023015"/>
    </source>
</evidence>
<feature type="domain" description="Response regulatory" evidence="9">
    <location>
        <begin position="3"/>
        <end position="119"/>
    </location>
</feature>
<dbReference type="AlphaFoldDB" id="A0A8J6N7Z4"/>
<dbReference type="GO" id="GO:0052621">
    <property type="term" value="F:diguanylate cyclase activity"/>
    <property type="evidence" value="ECO:0007669"/>
    <property type="project" value="UniProtKB-EC"/>
</dbReference>
<dbReference type="GO" id="GO:0043709">
    <property type="term" value="P:cell adhesion involved in single-species biofilm formation"/>
    <property type="evidence" value="ECO:0007669"/>
    <property type="project" value="TreeGrafter"/>
</dbReference>
<comment type="caution">
    <text evidence="11">The sequence shown here is derived from an EMBL/GenBank/DDBJ whole genome shotgun (WGS) entry which is preliminary data.</text>
</comment>
<keyword evidence="4" id="KW-0805">Transcription regulation</keyword>
<evidence type="ECO:0000256" key="7">
    <source>
        <dbReference type="ARBA" id="ARBA00034247"/>
    </source>
</evidence>
<feature type="modified residue" description="4-aspartylphosphate" evidence="8">
    <location>
        <position position="52"/>
    </location>
</feature>
<dbReference type="PANTHER" id="PTHR45138">
    <property type="entry name" value="REGULATORY COMPONENTS OF SENSORY TRANSDUCTION SYSTEM"/>
    <property type="match status" value="1"/>
</dbReference>
<dbReference type="GO" id="GO:0000160">
    <property type="term" value="P:phosphorelay signal transduction system"/>
    <property type="evidence" value="ECO:0007669"/>
    <property type="project" value="UniProtKB-KW"/>
</dbReference>
<reference evidence="11 12" key="1">
    <citation type="submission" date="2020-08" db="EMBL/GenBank/DDBJ databases">
        <title>Bridging the membrane lipid divide: bacteria of the FCB group superphylum have the potential to synthesize archaeal ether lipids.</title>
        <authorList>
            <person name="Villanueva L."/>
            <person name="Von Meijenfeldt F.A.B."/>
            <person name="Westbye A.B."/>
            <person name="Yadav S."/>
            <person name="Hopmans E.C."/>
            <person name="Dutilh B.E."/>
            <person name="Sinninghe Damste J.S."/>
        </authorList>
    </citation>
    <scope>NUCLEOTIDE SEQUENCE [LARGE SCALE GENOMIC DNA]</scope>
    <source>
        <strain evidence="11">NIOZ-UU82</strain>
    </source>
</reference>
<protein>
    <recommendedName>
        <fullName evidence="1">diguanylate cyclase</fullName>
        <ecNumber evidence="1">2.7.7.65</ecNumber>
    </recommendedName>
</protein>
<dbReference type="EC" id="2.7.7.65" evidence="1"/>
<evidence type="ECO:0000313" key="12">
    <source>
        <dbReference type="Proteomes" id="UP000603545"/>
    </source>
</evidence>
<evidence type="ECO:0000259" key="9">
    <source>
        <dbReference type="PROSITE" id="PS50110"/>
    </source>
</evidence>
<dbReference type="SMART" id="SM00267">
    <property type="entry name" value="GGDEF"/>
    <property type="match status" value="1"/>
</dbReference>
<evidence type="ECO:0000256" key="6">
    <source>
        <dbReference type="ARBA" id="ARBA00023163"/>
    </source>
</evidence>
<dbReference type="Pfam" id="PF00072">
    <property type="entry name" value="Response_reg"/>
    <property type="match status" value="1"/>
</dbReference>
<dbReference type="InterPro" id="IPR043128">
    <property type="entry name" value="Rev_trsase/Diguanyl_cyclase"/>
</dbReference>
<dbReference type="InterPro" id="IPR029787">
    <property type="entry name" value="Nucleotide_cyclase"/>
</dbReference>
<keyword evidence="3" id="KW-0902">Two-component regulatory system</keyword>
<organism evidence="11 12">
    <name type="scientific">Candidatus Desulfaltia bathyphila</name>
    <dbReference type="NCBI Taxonomy" id="2841697"/>
    <lineage>
        <taxon>Bacteria</taxon>
        <taxon>Pseudomonadati</taxon>
        <taxon>Thermodesulfobacteriota</taxon>
        <taxon>Desulfobacteria</taxon>
        <taxon>Desulfobacterales</taxon>
        <taxon>Desulfobacterales incertae sedis</taxon>
        <taxon>Candidatus Desulfaltia</taxon>
    </lineage>
</organism>
<accession>A0A8J6N7Z4</accession>
<dbReference type="GO" id="GO:0003677">
    <property type="term" value="F:DNA binding"/>
    <property type="evidence" value="ECO:0007669"/>
    <property type="project" value="UniProtKB-KW"/>
</dbReference>
<evidence type="ECO:0000256" key="2">
    <source>
        <dbReference type="ARBA" id="ARBA00022553"/>
    </source>
</evidence>
<dbReference type="InterPro" id="IPR001789">
    <property type="entry name" value="Sig_transdc_resp-reg_receiver"/>
</dbReference>
<dbReference type="NCBIfam" id="TIGR00254">
    <property type="entry name" value="GGDEF"/>
    <property type="match status" value="1"/>
</dbReference>
<dbReference type="Proteomes" id="UP000603545">
    <property type="component" value="Unassembled WGS sequence"/>
</dbReference>
<evidence type="ECO:0000259" key="10">
    <source>
        <dbReference type="PROSITE" id="PS50887"/>
    </source>
</evidence>
<dbReference type="Gene3D" id="3.30.70.270">
    <property type="match status" value="1"/>
</dbReference>
<keyword evidence="6" id="KW-0804">Transcription</keyword>
<evidence type="ECO:0000256" key="5">
    <source>
        <dbReference type="ARBA" id="ARBA00023125"/>
    </source>
</evidence>
<keyword evidence="2 8" id="KW-0597">Phosphoprotein</keyword>
<dbReference type="InterPro" id="IPR011006">
    <property type="entry name" value="CheY-like_superfamily"/>
</dbReference>
<sequence length="301" mass="34142">MARILVIDDSKLILHVAKTILGKQGHQVLLAEDGKTGLQDAATEHPDLILLDLILPEMDGYQVCQRIKKEAVTSDIPIIMLTSRSEPADKVRGLKMGASDYVTKPFDEGELMARVNIHLQIRELHESLKERNRQLKEMANYNGLTGLYNHRYFQEMISKDFQRAVRYHESLSCVMLDIDHFKKFNDTYGHQTGDMVLKILGGLIKKLVRDSDLSARYGGEEFALLMYHTASKKAFLISERLRKAVEQHKFQADNLSLTVTISMGVASFPHPEIADAKTLIECADKALYQAKEEGRNRVIVF</sequence>
<dbReference type="FunFam" id="3.30.70.270:FF:000001">
    <property type="entry name" value="Diguanylate cyclase domain protein"/>
    <property type="match status" value="1"/>
</dbReference>
<dbReference type="InterPro" id="IPR000160">
    <property type="entry name" value="GGDEF_dom"/>
</dbReference>
<dbReference type="SUPFAM" id="SSF52172">
    <property type="entry name" value="CheY-like"/>
    <property type="match status" value="1"/>
</dbReference>
<dbReference type="FunFam" id="3.40.50.2300:FF:000001">
    <property type="entry name" value="DNA-binding response regulator PhoB"/>
    <property type="match status" value="1"/>
</dbReference>
<dbReference type="EMBL" id="JACNLL010000058">
    <property type="protein sequence ID" value="MBC8199652.1"/>
    <property type="molecule type" value="Genomic_DNA"/>
</dbReference>
<dbReference type="Pfam" id="PF00990">
    <property type="entry name" value="GGDEF"/>
    <property type="match status" value="1"/>
</dbReference>
<gene>
    <name evidence="11" type="ORF">H8E80_06360</name>
</gene>
<dbReference type="InterPro" id="IPR050469">
    <property type="entry name" value="Diguanylate_Cyclase"/>
</dbReference>
<name>A0A8J6N7Z4_9BACT</name>
<dbReference type="GO" id="GO:1902201">
    <property type="term" value="P:negative regulation of bacterial-type flagellum-dependent cell motility"/>
    <property type="evidence" value="ECO:0007669"/>
    <property type="project" value="TreeGrafter"/>
</dbReference>
<evidence type="ECO:0000256" key="8">
    <source>
        <dbReference type="PROSITE-ProRule" id="PRU00169"/>
    </source>
</evidence>
<evidence type="ECO:0000313" key="11">
    <source>
        <dbReference type="EMBL" id="MBC8199652.1"/>
    </source>
</evidence>
<feature type="domain" description="GGDEF" evidence="10">
    <location>
        <begin position="169"/>
        <end position="301"/>
    </location>
</feature>
<proteinExistence type="predicted"/>
<evidence type="ECO:0000256" key="3">
    <source>
        <dbReference type="ARBA" id="ARBA00023012"/>
    </source>
</evidence>
<dbReference type="PANTHER" id="PTHR45138:SF9">
    <property type="entry name" value="DIGUANYLATE CYCLASE DGCM-RELATED"/>
    <property type="match status" value="1"/>
</dbReference>
<dbReference type="SMART" id="SM00448">
    <property type="entry name" value="REC"/>
    <property type="match status" value="1"/>
</dbReference>
<comment type="catalytic activity">
    <reaction evidence="7">
        <text>2 GTP = 3',3'-c-di-GMP + 2 diphosphate</text>
        <dbReference type="Rhea" id="RHEA:24898"/>
        <dbReference type="ChEBI" id="CHEBI:33019"/>
        <dbReference type="ChEBI" id="CHEBI:37565"/>
        <dbReference type="ChEBI" id="CHEBI:58805"/>
        <dbReference type="EC" id="2.7.7.65"/>
    </reaction>
</comment>
<dbReference type="GO" id="GO:0005886">
    <property type="term" value="C:plasma membrane"/>
    <property type="evidence" value="ECO:0007669"/>
    <property type="project" value="TreeGrafter"/>
</dbReference>
<dbReference type="Gene3D" id="3.40.50.2300">
    <property type="match status" value="1"/>
</dbReference>